<organism evidence="3 4">
    <name type="scientific">Naumannella halotolerans</name>
    <dbReference type="NCBI Taxonomy" id="993414"/>
    <lineage>
        <taxon>Bacteria</taxon>
        <taxon>Bacillati</taxon>
        <taxon>Actinomycetota</taxon>
        <taxon>Actinomycetes</taxon>
        <taxon>Propionibacteriales</taxon>
        <taxon>Propionibacteriaceae</taxon>
        <taxon>Naumannella</taxon>
    </lineage>
</organism>
<dbReference type="InterPro" id="IPR010610">
    <property type="entry name" value="EryCIII-like_C"/>
</dbReference>
<evidence type="ECO:0000259" key="1">
    <source>
        <dbReference type="Pfam" id="PF03033"/>
    </source>
</evidence>
<dbReference type="Pfam" id="PF03033">
    <property type="entry name" value="Glyco_transf_28"/>
    <property type="match status" value="1"/>
</dbReference>
<sequence>MRIVVAAAGSRGDAVPFGALAARLQEAGHRVRLLTHESLRDLVADGVPTIGVASDPAQLLTGPAAAALRRGDLRGLNRTRGEFAAFLAAFHDPAQRELAGAGLLIASTMAIAAVDAALERGVPVIRAHLWPENTALTGPMPLLPYGWRIPAPLRRGMRAGLRRVEPYLAGFDGGWVRGRLRLRPHHRAGLTTHTHGTMFALSPLLLGAEPVGGYATGWWTGPPEGGLSAATVDLLSRPGTWLHIGFGSMPQTLPEQVLELVSAAARRVGVRAVVQLPGAEGLDDGTVCGIGTEPHAALFDRVALSVHHGGSGTTGVAVGAGIASVVVPHLADQFWWGHRLQALGLAPPLLPRPLLSPDRLARRIEVALRAAVRRRCAEIGERVRAEDGTGAAVRFVECAVADGGRR</sequence>
<comment type="caution">
    <text evidence="3">The sequence shown here is derived from an EMBL/GenBank/DDBJ whole genome shotgun (WGS) entry which is preliminary data.</text>
</comment>
<evidence type="ECO:0000313" key="3">
    <source>
        <dbReference type="EMBL" id="TDT31176.1"/>
    </source>
</evidence>
<dbReference type="PANTHER" id="PTHR48050:SF13">
    <property type="entry name" value="STEROL 3-BETA-GLUCOSYLTRANSFERASE UGT80A2"/>
    <property type="match status" value="1"/>
</dbReference>
<dbReference type="Pfam" id="PF06722">
    <property type="entry name" value="EryCIII-like_C"/>
    <property type="match status" value="1"/>
</dbReference>
<dbReference type="CDD" id="cd03784">
    <property type="entry name" value="GT1_Gtf-like"/>
    <property type="match status" value="1"/>
</dbReference>
<feature type="domain" description="Glycosyltransferase family 28 N-terminal" evidence="1">
    <location>
        <begin position="3"/>
        <end position="55"/>
    </location>
</feature>
<name>A0A4R7J3S4_9ACTN</name>
<proteinExistence type="predicted"/>
<dbReference type="InterPro" id="IPR004276">
    <property type="entry name" value="GlycoTrans_28_N"/>
</dbReference>
<dbReference type="GO" id="GO:0005975">
    <property type="term" value="P:carbohydrate metabolic process"/>
    <property type="evidence" value="ECO:0007669"/>
    <property type="project" value="InterPro"/>
</dbReference>
<dbReference type="RefSeq" id="WP_166649269.1">
    <property type="nucleotide sequence ID" value="NZ_SOAW01000002.1"/>
</dbReference>
<gene>
    <name evidence="3" type="ORF">CLV29_2589</name>
</gene>
<dbReference type="Proteomes" id="UP000295371">
    <property type="component" value="Unassembled WGS sequence"/>
</dbReference>
<keyword evidence="4" id="KW-1185">Reference proteome</keyword>
<dbReference type="InterPro" id="IPR050426">
    <property type="entry name" value="Glycosyltransferase_28"/>
</dbReference>
<dbReference type="AlphaFoldDB" id="A0A4R7J3S4"/>
<dbReference type="GO" id="GO:0033072">
    <property type="term" value="P:vancomycin biosynthetic process"/>
    <property type="evidence" value="ECO:0007669"/>
    <property type="project" value="UniProtKB-ARBA"/>
</dbReference>
<feature type="domain" description="Erythromycin biosynthesis protein CIII-like C-terminal" evidence="2">
    <location>
        <begin position="292"/>
        <end position="370"/>
    </location>
</feature>
<dbReference type="Gene3D" id="3.40.50.2000">
    <property type="entry name" value="Glycogen Phosphorylase B"/>
    <property type="match status" value="2"/>
</dbReference>
<protein>
    <submittedName>
        <fullName evidence="3">UDP:flavonoid glycosyltransferase YjiC (YdhE family)</fullName>
    </submittedName>
</protein>
<accession>A0A4R7J3S4</accession>
<reference evidence="3 4" key="1">
    <citation type="submission" date="2019-03" db="EMBL/GenBank/DDBJ databases">
        <title>Genomic Encyclopedia of Archaeal and Bacterial Type Strains, Phase II (KMG-II): from individual species to whole genera.</title>
        <authorList>
            <person name="Goeker M."/>
        </authorList>
    </citation>
    <scope>NUCLEOTIDE SEQUENCE [LARGE SCALE GENOMIC DNA]</scope>
    <source>
        <strain evidence="3 4">DSM 24323</strain>
    </source>
</reference>
<dbReference type="InterPro" id="IPR002213">
    <property type="entry name" value="UDP_glucos_trans"/>
</dbReference>
<dbReference type="PANTHER" id="PTHR48050">
    <property type="entry name" value="STEROL 3-BETA-GLUCOSYLTRANSFERASE"/>
    <property type="match status" value="1"/>
</dbReference>
<evidence type="ECO:0000313" key="4">
    <source>
        <dbReference type="Proteomes" id="UP000295371"/>
    </source>
</evidence>
<evidence type="ECO:0000259" key="2">
    <source>
        <dbReference type="Pfam" id="PF06722"/>
    </source>
</evidence>
<dbReference type="GO" id="GO:0016758">
    <property type="term" value="F:hexosyltransferase activity"/>
    <property type="evidence" value="ECO:0007669"/>
    <property type="project" value="InterPro"/>
</dbReference>
<dbReference type="GO" id="GO:0008194">
    <property type="term" value="F:UDP-glycosyltransferase activity"/>
    <property type="evidence" value="ECO:0007669"/>
    <property type="project" value="InterPro"/>
</dbReference>
<dbReference type="SUPFAM" id="SSF53756">
    <property type="entry name" value="UDP-Glycosyltransferase/glycogen phosphorylase"/>
    <property type="match status" value="1"/>
</dbReference>
<keyword evidence="3" id="KW-0808">Transferase</keyword>
<dbReference type="EMBL" id="SOAW01000002">
    <property type="protein sequence ID" value="TDT31176.1"/>
    <property type="molecule type" value="Genomic_DNA"/>
</dbReference>